<reference evidence="2" key="2">
    <citation type="submission" date="2025-09" db="UniProtKB">
        <authorList>
            <consortium name="Ensembl"/>
        </authorList>
    </citation>
    <scope>IDENTIFICATION</scope>
</reference>
<evidence type="ECO:0000313" key="3">
    <source>
        <dbReference type="Proteomes" id="UP000594220"/>
    </source>
</evidence>
<feature type="region of interest" description="Disordered" evidence="1">
    <location>
        <begin position="949"/>
        <end position="970"/>
    </location>
</feature>
<dbReference type="OMA" id="HWREMFQ"/>
<protein>
    <submittedName>
        <fullName evidence="2">Cingulin</fullName>
    </submittedName>
</protein>
<feature type="region of interest" description="Disordered" evidence="1">
    <location>
        <begin position="343"/>
        <end position="386"/>
    </location>
</feature>
<dbReference type="GeneTree" id="ENSGT00940000162698"/>
<dbReference type="GO" id="GO:0000226">
    <property type="term" value="P:microtubule cytoskeleton organization"/>
    <property type="evidence" value="ECO:0007669"/>
    <property type="project" value="TreeGrafter"/>
</dbReference>
<proteinExistence type="predicted"/>
<gene>
    <name evidence="2" type="primary">CGN</name>
</gene>
<dbReference type="PANTHER" id="PTHR46349">
    <property type="entry name" value="CINGULIN-LIKE PROTEIN 1-RELATED"/>
    <property type="match status" value="1"/>
</dbReference>
<evidence type="ECO:0000313" key="2">
    <source>
        <dbReference type="Ensembl" id="ENSCPRP00005012187.1"/>
    </source>
</evidence>
<accession>A0A7M4EQ98</accession>
<feature type="compositionally biased region" description="Polar residues" evidence="1">
    <location>
        <begin position="357"/>
        <end position="367"/>
    </location>
</feature>
<feature type="region of interest" description="Disordered" evidence="1">
    <location>
        <begin position="833"/>
        <end position="852"/>
    </location>
</feature>
<organism evidence="2 3">
    <name type="scientific">Crocodylus porosus</name>
    <name type="common">Saltwater crocodile</name>
    <name type="synonym">Estuarine crocodile</name>
    <dbReference type="NCBI Taxonomy" id="8502"/>
    <lineage>
        <taxon>Eukaryota</taxon>
        <taxon>Metazoa</taxon>
        <taxon>Chordata</taxon>
        <taxon>Craniata</taxon>
        <taxon>Vertebrata</taxon>
        <taxon>Euteleostomi</taxon>
        <taxon>Archelosauria</taxon>
        <taxon>Archosauria</taxon>
        <taxon>Crocodylia</taxon>
        <taxon>Longirostres</taxon>
        <taxon>Crocodylidae</taxon>
        <taxon>Crocodylus</taxon>
    </lineage>
</organism>
<dbReference type="GO" id="GO:0008017">
    <property type="term" value="F:microtubule binding"/>
    <property type="evidence" value="ECO:0007669"/>
    <property type="project" value="TreeGrafter"/>
</dbReference>
<feature type="region of interest" description="Disordered" evidence="1">
    <location>
        <begin position="58"/>
        <end position="289"/>
    </location>
</feature>
<dbReference type="AlphaFoldDB" id="A0A7M4EQ98"/>
<dbReference type="Ensembl" id="ENSCPRT00005014361.1">
    <property type="protein sequence ID" value="ENSCPRP00005012187.1"/>
    <property type="gene ID" value="ENSCPRG00005008669.1"/>
</dbReference>
<dbReference type="GO" id="GO:0005923">
    <property type="term" value="C:bicellular tight junction"/>
    <property type="evidence" value="ECO:0007669"/>
    <property type="project" value="TreeGrafter"/>
</dbReference>
<dbReference type="PANTHER" id="PTHR46349:SF4">
    <property type="entry name" value="CINGULIN"/>
    <property type="match status" value="1"/>
</dbReference>
<keyword evidence="3" id="KW-1185">Reference proteome</keyword>
<feature type="compositionally biased region" description="Pro residues" evidence="1">
    <location>
        <begin position="122"/>
        <end position="137"/>
    </location>
</feature>
<feature type="compositionally biased region" description="Polar residues" evidence="1">
    <location>
        <begin position="259"/>
        <end position="272"/>
    </location>
</feature>
<sequence length="1030" mass="117201">GEATPNEKQNPVDYGVQIRFIDDLTEPKKPHKIRSKAAKPSSYGVAVRVQGIDGQPFVVLNSGERGSDSFGVQIKSESGYSGLPASHSDSDLPENPYAARRARHSTSDEEQSSRPPGKGSPAGPPPPDPESSRPSPPAAVGDIDTKPLSSVDSLISKFDGKVQQRGRTARRSRIPPDERKRSQSLDGRVSYHDTADSRELTAARHQPGFQEGLKPPAVTLHAGSLPRTKREDLKPGVASRSQPTRDWANNGLEEPLVERQQSQVQSELQLKSTPDLLKDQQEASPAGSNEHMKELIYAILKDGSLAQDLRLLQAPPEDTGAPSPQQAELARRVEELQHKLDEEMKVLGSGEGRQVKRGSSGSRQAPSSAAGVKLAREGDGGSLRHGKVTWMRPLGQLVAELGPDQGPCISIPMAPQDLLETREELEEVLSAKQRQEEHLRQRERELTALKGVLKEEVASHDKELDQLRQQYQHDVDQLRRSMEDVSQDQANLEMERQKINSIVKNLQRELAESTEETGHWRDMFQKNKEELRSTKQELMQVKLEREEFEEELRELRERFSAVRLQADQARSNAMSTSELEALKKELRQAQEEQRELTAEKQAQDELLWQRDRELLALKATLQETAGSHSRELEQLQEQFQRSLQQLQKDSDEAVKGKVVLESEREVAEQTRRAVEATLRETQEHNDDLRRKVLGLEAQLKDYRHVAEDWEGVEARLKDKIAKLEAERRQMEETLGEATDQEQELLLVKRTLENRLDEAQRSLSRLSLEHQELSSSYQEELRQKEQLKRLKIEMEEQKRLLDRTIEKLTKEMEQRAEESHHSLALLQSQLEDYKEKSRKELGDSQKQAKDRGAELEKAQFSLARLQDEVMRLKQALQDSQAERESAMLDREVLAQRLQHLEQQVEVKKRSQDDRSRQVKALEEKSKRLEMELDEERSSVELLTERVNRSRDQVKQGHGTMDLARRKRGPGPDWGSRCFAWSEGHGLCVRTAWILQCWRLQGREKGKSLLRPRSLLLASALCPCVTSETGQD</sequence>
<name>A0A7M4EQ98_CROPO</name>
<feature type="compositionally biased region" description="Basic and acidic residues" evidence="1">
    <location>
        <begin position="174"/>
        <end position="202"/>
    </location>
</feature>
<reference evidence="2" key="1">
    <citation type="submission" date="2025-08" db="UniProtKB">
        <authorList>
            <consortium name="Ensembl"/>
        </authorList>
    </citation>
    <scope>IDENTIFICATION</scope>
</reference>
<evidence type="ECO:0000256" key="1">
    <source>
        <dbReference type="SAM" id="MobiDB-lite"/>
    </source>
</evidence>
<dbReference type="Proteomes" id="UP000594220">
    <property type="component" value="Unplaced"/>
</dbReference>